<dbReference type="SMART" id="SM00015">
    <property type="entry name" value="IQ"/>
    <property type="match status" value="3"/>
</dbReference>
<dbReference type="PROSITE" id="PS50096">
    <property type="entry name" value="IQ"/>
    <property type="match status" value="3"/>
</dbReference>
<dbReference type="Gene3D" id="1.20.5.190">
    <property type="match status" value="1"/>
</dbReference>
<dbReference type="InterPro" id="IPR051082">
    <property type="entry name" value="Pentapeptide-BTB/POZ_domain"/>
</dbReference>
<dbReference type="Proteomes" id="UP001239994">
    <property type="component" value="Unassembled WGS sequence"/>
</dbReference>
<evidence type="ECO:0008006" key="5">
    <source>
        <dbReference type="Google" id="ProtNLM"/>
    </source>
</evidence>
<evidence type="ECO:0000313" key="3">
    <source>
        <dbReference type="EMBL" id="KAK1793454.1"/>
    </source>
</evidence>
<accession>A0AAD8Z6I7</accession>
<feature type="compositionally biased region" description="Polar residues" evidence="2">
    <location>
        <begin position="345"/>
        <end position="354"/>
    </location>
</feature>
<evidence type="ECO:0000313" key="4">
    <source>
        <dbReference type="Proteomes" id="UP001239994"/>
    </source>
</evidence>
<feature type="compositionally biased region" description="Polar residues" evidence="2">
    <location>
        <begin position="389"/>
        <end position="404"/>
    </location>
</feature>
<dbReference type="Gene3D" id="2.160.20.80">
    <property type="entry name" value="E3 ubiquitin-protein ligase SopA"/>
    <property type="match status" value="1"/>
</dbReference>
<name>A0AAD8Z6I7_9TELE</name>
<dbReference type="EMBL" id="JAROKS010000018">
    <property type="protein sequence ID" value="KAK1793454.1"/>
    <property type="molecule type" value="Genomic_DNA"/>
</dbReference>
<dbReference type="AlphaFoldDB" id="A0AAD8Z6I7"/>
<dbReference type="Pfam" id="PF00805">
    <property type="entry name" value="Pentapeptide"/>
    <property type="match status" value="2"/>
</dbReference>
<proteinExistence type="predicted"/>
<feature type="region of interest" description="Disordered" evidence="2">
    <location>
        <begin position="613"/>
        <end position="663"/>
    </location>
</feature>
<protein>
    <recommendedName>
        <fullName evidence="5">Spermatogenesis associated 17</fullName>
    </recommendedName>
</protein>
<gene>
    <name evidence="3" type="ORF">P4O66_011831</name>
</gene>
<reference evidence="3" key="1">
    <citation type="submission" date="2023-03" db="EMBL/GenBank/DDBJ databases">
        <title>Electrophorus voltai genome.</title>
        <authorList>
            <person name="Bian C."/>
        </authorList>
    </citation>
    <scope>NUCLEOTIDE SEQUENCE</scope>
    <source>
        <strain evidence="3">CB-2022</strain>
        <tissue evidence="3">Muscle</tissue>
    </source>
</reference>
<keyword evidence="1" id="KW-0175">Coiled coil</keyword>
<evidence type="ECO:0000256" key="1">
    <source>
        <dbReference type="SAM" id="Coils"/>
    </source>
</evidence>
<dbReference type="InterPro" id="IPR001646">
    <property type="entry name" value="5peptide_repeat"/>
</dbReference>
<dbReference type="PANTHER" id="PTHR14136:SF17">
    <property type="entry name" value="BTB_POZ DOMAIN-CONTAINING PROTEIN KCTD9"/>
    <property type="match status" value="1"/>
</dbReference>
<dbReference type="InterPro" id="IPR000048">
    <property type="entry name" value="IQ_motif_EF-hand-BS"/>
</dbReference>
<dbReference type="SUPFAM" id="SSF52540">
    <property type="entry name" value="P-loop containing nucleoside triphosphate hydrolases"/>
    <property type="match status" value="1"/>
</dbReference>
<sequence>MRPGVRRLQQPLHWLRESITHIIDYIPPSASKIKPIELHSPAVHVLQPKVLPVAMDTCKHAAMARLVKLNTRVDHIKEQFFIRNRIAEENRQRENAAAIQIQRWFRGCQVRAYLSHLHRKATVIQKTWRGFTARKHFRQRVKTAYFLMKMNFYNEMAVKIQQRWRGYYIRKYVHNYYARKMYLEALAKKNEQIRSELEELAEHQRRERARAAMEKEEQEKSAQAQRLHFLLSTKQCPGVFNSPFRPEPDEMELRLRRVKPLRVRSPPKQARPSNQQPSAALLSPEKLPPIHKTPQGPFRPAVEVWWQRQRPLEPSLRTATSITALEEAREELRRHEWRTRLIDQPAQQSPSLDHTQGPPPKSSSGFLPRCGPVERGQDERRSLRAGRSPRNSTPRTGNHYTSPGSQTWFRTTLMLLYLHCSDLDHAHLDHAHLDHAHLDHAHLDHAHLDHAHLDHAHLDHAHLDHAHLDHAHLDHAHLDHAHLDHAHLDHAHLDHAHLDQGALEHGGASLQGLFLPFTNAQQNRRYEALLHTASPYQQSEYGTKHFREEERGKLQGKKPFKTVFTTCHVFDKFGRLYSNAVPLMTAPIFLVVRRFQLAGRASLTEQKMEMPITAGGRGCQLPPLRSDLGPGGRPGRWQGGQTEAHQGEGGEAAPAAGPDGPRGVSFLELREEVATVQEEEKESEAVAAPIRQVGGVVVVVMVLEGLKDTQLRIRS</sequence>
<organism evidence="3 4">
    <name type="scientific">Electrophorus voltai</name>
    <dbReference type="NCBI Taxonomy" id="2609070"/>
    <lineage>
        <taxon>Eukaryota</taxon>
        <taxon>Metazoa</taxon>
        <taxon>Chordata</taxon>
        <taxon>Craniata</taxon>
        <taxon>Vertebrata</taxon>
        <taxon>Euteleostomi</taxon>
        <taxon>Actinopterygii</taxon>
        <taxon>Neopterygii</taxon>
        <taxon>Teleostei</taxon>
        <taxon>Ostariophysi</taxon>
        <taxon>Gymnotiformes</taxon>
        <taxon>Gymnotoidei</taxon>
        <taxon>Gymnotidae</taxon>
        <taxon>Electrophorus</taxon>
    </lineage>
</organism>
<dbReference type="PANTHER" id="PTHR14136">
    <property type="entry name" value="BTB_POZ DOMAIN-CONTAINING PROTEIN KCTD9"/>
    <property type="match status" value="1"/>
</dbReference>
<feature type="compositionally biased region" description="Gly residues" evidence="2">
    <location>
        <begin position="629"/>
        <end position="638"/>
    </location>
</feature>
<dbReference type="InterPro" id="IPR027417">
    <property type="entry name" value="P-loop_NTPase"/>
</dbReference>
<dbReference type="CDD" id="cd23767">
    <property type="entry name" value="IQCD"/>
    <property type="match status" value="2"/>
</dbReference>
<dbReference type="SUPFAM" id="SSF141571">
    <property type="entry name" value="Pentapeptide repeat-like"/>
    <property type="match status" value="1"/>
</dbReference>
<evidence type="ECO:0000256" key="2">
    <source>
        <dbReference type="SAM" id="MobiDB-lite"/>
    </source>
</evidence>
<feature type="compositionally biased region" description="Low complexity" evidence="2">
    <location>
        <begin position="651"/>
        <end position="663"/>
    </location>
</feature>
<feature type="coiled-coil region" evidence="1">
    <location>
        <begin position="183"/>
        <end position="226"/>
    </location>
</feature>
<dbReference type="Pfam" id="PF00612">
    <property type="entry name" value="IQ"/>
    <property type="match status" value="2"/>
</dbReference>
<feature type="region of interest" description="Disordered" evidence="2">
    <location>
        <begin position="260"/>
        <end position="297"/>
    </location>
</feature>
<comment type="caution">
    <text evidence="3">The sequence shown here is derived from an EMBL/GenBank/DDBJ whole genome shotgun (WGS) entry which is preliminary data.</text>
</comment>
<feature type="region of interest" description="Disordered" evidence="2">
    <location>
        <begin position="342"/>
        <end position="404"/>
    </location>
</feature>
<keyword evidence="4" id="KW-1185">Reference proteome</keyword>